<dbReference type="SMART" id="SM00849">
    <property type="entry name" value="Lactamase_B"/>
    <property type="match status" value="1"/>
</dbReference>
<dbReference type="AlphaFoldDB" id="A0A7W8HYX2"/>
<evidence type="ECO:0000313" key="2">
    <source>
        <dbReference type="EMBL" id="MBB5292474.1"/>
    </source>
</evidence>
<dbReference type="Gene3D" id="1.10.10.10">
    <property type="entry name" value="Winged helix-like DNA-binding domain superfamily/Winged helix DNA-binding domain"/>
    <property type="match status" value="1"/>
</dbReference>
<dbReference type="EMBL" id="JACHFZ010000004">
    <property type="protein sequence ID" value="MBB5292474.1"/>
    <property type="molecule type" value="Genomic_DNA"/>
</dbReference>
<dbReference type="RefSeq" id="WP_183254936.1">
    <property type="nucleotide sequence ID" value="NZ_BAAAFF010000001.1"/>
</dbReference>
<name>A0A7W8HYX2_9CAUL</name>
<dbReference type="InterPro" id="IPR036388">
    <property type="entry name" value="WH-like_DNA-bd_sf"/>
</dbReference>
<proteinExistence type="predicted"/>
<dbReference type="GO" id="GO:0016787">
    <property type="term" value="F:hydrolase activity"/>
    <property type="evidence" value="ECO:0007669"/>
    <property type="project" value="UniProtKB-KW"/>
</dbReference>
<comment type="caution">
    <text evidence="2">The sequence shown here is derived from an EMBL/GenBank/DDBJ whole genome shotgun (WGS) entry which is preliminary data.</text>
</comment>
<organism evidence="2 3">
    <name type="scientific">Brevundimonas basaltis</name>
    <dbReference type="NCBI Taxonomy" id="472166"/>
    <lineage>
        <taxon>Bacteria</taxon>
        <taxon>Pseudomonadati</taxon>
        <taxon>Pseudomonadota</taxon>
        <taxon>Alphaproteobacteria</taxon>
        <taxon>Caulobacterales</taxon>
        <taxon>Caulobacteraceae</taxon>
        <taxon>Brevundimonas</taxon>
    </lineage>
</organism>
<dbReference type="InterPro" id="IPR001279">
    <property type="entry name" value="Metallo-B-lactamas"/>
</dbReference>
<accession>A0A7W8HYX2</accession>
<dbReference type="PANTHER" id="PTHR23131:SF4">
    <property type="entry name" value="METALLO-BETA-LACTAMASE SUPERFAMILY POTEIN"/>
    <property type="match status" value="1"/>
</dbReference>
<reference evidence="2 3" key="1">
    <citation type="submission" date="2020-08" db="EMBL/GenBank/DDBJ databases">
        <title>Genomic Encyclopedia of Type Strains, Phase IV (KMG-IV): sequencing the most valuable type-strain genomes for metagenomic binning, comparative biology and taxonomic classification.</title>
        <authorList>
            <person name="Goeker M."/>
        </authorList>
    </citation>
    <scope>NUCLEOTIDE SEQUENCE [LARGE SCALE GENOMIC DNA]</scope>
    <source>
        <strain evidence="2 3">DSM 25335</strain>
    </source>
</reference>
<dbReference type="Proteomes" id="UP000566663">
    <property type="component" value="Unassembled WGS sequence"/>
</dbReference>
<dbReference type="InterPro" id="IPR048933">
    <property type="entry name" value="B_lactamase-like_C"/>
</dbReference>
<dbReference type="InterPro" id="IPR050662">
    <property type="entry name" value="Sec-metab_biosynth-thioest"/>
</dbReference>
<keyword evidence="3" id="KW-1185">Reference proteome</keyword>
<dbReference type="PANTHER" id="PTHR23131">
    <property type="entry name" value="ENDORIBONUCLEASE LACTB2"/>
    <property type="match status" value="1"/>
</dbReference>
<feature type="domain" description="Metallo-beta-lactamase" evidence="1">
    <location>
        <begin position="53"/>
        <end position="270"/>
    </location>
</feature>
<evidence type="ECO:0000313" key="3">
    <source>
        <dbReference type="Proteomes" id="UP000566663"/>
    </source>
</evidence>
<dbReference type="CDD" id="cd07725">
    <property type="entry name" value="TTHA1429-like_MBL-fold"/>
    <property type="match status" value="1"/>
</dbReference>
<dbReference type="InterPro" id="IPR036866">
    <property type="entry name" value="RibonucZ/Hydroxyglut_hydro"/>
</dbReference>
<sequence length="363" mass="39476">MADGLALTDLETAAREARGLSYPFGPPPGPGEAVEIGADVLWMRLAMPMALNHINVYAIRDGDGWALIDTGLDLPGSRDEWEQLLAGPLGGATVTRVICTHMHPDHIGLAGWLCGRFGAPLVMTRLEYVTARMLVSDTGQPAPEEGADFYRAAGWDDAQLEGYRTGYGQFGKVVSPLPHGFIRVREGDRLLIGGQGWRVVVGEGHSPEHACLWRESDGIVLGGDQILPKISSNVSIWPTEPHADPLGDWLDSLRRMKTVFPDDVLVLPSHGEPFRGVHTRLDALIRGHQTALKRLEKTLRTPCRAVDVFPALFARPVGDGVRGMATGESLAHLNYLLHRGRAARTRDADGVDWWTATEQGTAA</sequence>
<dbReference type="Pfam" id="PF21221">
    <property type="entry name" value="B_lactamase-like_C"/>
    <property type="match status" value="1"/>
</dbReference>
<dbReference type="Pfam" id="PF00753">
    <property type="entry name" value="Lactamase_B"/>
    <property type="match status" value="1"/>
</dbReference>
<dbReference type="SUPFAM" id="SSF56281">
    <property type="entry name" value="Metallo-hydrolase/oxidoreductase"/>
    <property type="match status" value="1"/>
</dbReference>
<evidence type="ECO:0000259" key="1">
    <source>
        <dbReference type="SMART" id="SM00849"/>
    </source>
</evidence>
<gene>
    <name evidence="2" type="ORF">HNQ67_001998</name>
</gene>
<dbReference type="Gene3D" id="3.60.15.10">
    <property type="entry name" value="Ribonuclease Z/Hydroxyacylglutathione hydrolase-like"/>
    <property type="match status" value="1"/>
</dbReference>
<protein>
    <submittedName>
        <fullName evidence="2">Glyoxylase-like metal-dependent hydrolase (Beta-lactamase superfamily II)</fullName>
    </submittedName>
</protein>
<keyword evidence="2" id="KW-0378">Hydrolase</keyword>